<evidence type="ECO:0000313" key="7">
    <source>
        <dbReference type="EMBL" id="ABX09476.1"/>
    </source>
</evidence>
<dbReference type="SMART" id="SM00228">
    <property type="entry name" value="PDZ"/>
    <property type="match status" value="1"/>
</dbReference>
<dbReference type="GO" id="GO:0004175">
    <property type="term" value="F:endopeptidase activity"/>
    <property type="evidence" value="ECO:0007669"/>
    <property type="project" value="TreeGrafter"/>
</dbReference>
<dbReference type="GO" id="GO:0008236">
    <property type="term" value="F:serine-type peptidase activity"/>
    <property type="evidence" value="ECO:0007669"/>
    <property type="project" value="UniProtKB-KW"/>
</dbReference>
<dbReference type="Gene3D" id="2.30.42.10">
    <property type="match status" value="1"/>
</dbReference>
<dbReference type="SUPFAM" id="SSF50156">
    <property type="entry name" value="PDZ domain-like"/>
    <property type="match status" value="1"/>
</dbReference>
<evidence type="ECO:0000259" key="6">
    <source>
        <dbReference type="PROSITE" id="PS50106"/>
    </source>
</evidence>
<dbReference type="RefSeq" id="WP_012196097.1">
    <property type="nucleotide sequence ID" value="NC_009976.1"/>
</dbReference>
<evidence type="ECO:0000256" key="2">
    <source>
        <dbReference type="ARBA" id="ARBA00022670"/>
    </source>
</evidence>
<dbReference type="eggNOG" id="COG0793">
    <property type="taxonomic scope" value="Bacteria"/>
</dbReference>
<dbReference type="PROSITE" id="PS50106">
    <property type="entry name" value="PDZ"/>
    <property type="match status" value="1"/>
</dbReference>
<dbReference type="STRING" id="93059.P9211_15451"/>
<dbReference type="PANTHER" id="PTHR32060">
    <property type="entry name" value="TAIL-SPECIFIC PROTEASE"/>
    <property type="match status" value="1"/>
</dbReference>
<dbReference type="InterPro" id="IPR041489">
    <property type="entry name" value="PDZ_6"/>
</dbReference>
<evidence type="ECO:0000256" key="1">
    <source>
        <dbReference type="ARBA" id="ARBA00009179"/>
    </source>
</evidence>
<dbReference type="EMBL" id="CP000878">
    <property type="protein sequence ID" value="ABX09476.1"/>
    <property type="molecule type" value="Genomic_DNA"/>
</dbReference>
<dbReference type="Proteomes" id="UP000000788">
    <property type="component" value="Chromosome"/>
</dbReference>
<protein>
    <recommendedName>
        <fullName evidence="6">PDZ domain-containing protein</fullName>
    </recommendedName>
</protein>
<sequence length="196" mass="21973">MKKIRAIAIAFGFGLGFPTTSLAEVPQRIHQRCLEARDYLGCVKAMRINPELKKKEFVGIGIRIFLDQETANLTVHSSIKGSPADKSGIKPGDVILSIDGRPTKGMGLKEAIELIKGKEGSNIRIVFQRINDSGKRNQIKLRLEREKILIPNQPVSSQPEFRQWIYKGFPDDLSPFFPQIECNPTEKNENSLGLQT</sequence>
<dbReference type="CDD" id="cd06782">
    <property type="entry name" value="cpPDZ_CPP-like"/>
    <property type="match status" value="1"/>
</dbReference>
<dbReference type="InterPro" id="IPR036034">
    <property type="entry name" value="PDZ_sf"/>
</dbReference>
<feature type="signal peptide" evidence="5">
    <location>
        <begin position="1"/>
        <end position="23"/>
    </location>
</feature>
<keyword evidence="4" id="KW-0720">Serine protease</keyword>
<organism evidence="7 8">
    <name type="scientific">Prochlorococcus marinus (strain MIT 9211)</name>
    <dbReference type="NCBI Taxonomy" id="93059"/>
    <lineage>
        <taxon>Bacteria</taxon>
        <taxon>Bacillati</taxon>
        <taxon>Cyanobacteriota</taxon>
        <taxon>Cyanophyceae</taxon>
        <taxon>Synechococcales</taxon>
        <taxon>Prochlorococcaceae</taxon>
        <taxon>Prochlorococcus</taxon>
    </lineage>
</organism>
<dbReference type="Pfam" id="PF17820">
    <property type="entry name" value="PDZ_6"/>
    <property type="match status" value="1"/>
</dbReference>
<name>A9BCB4_PROM4</name>
<dbReference type="AlphaFoldDB" id="A9BCB4"/>
<dbReference type="GO" id="GO:0006508">
    <property type="term" value="P:proteolysis"/>
    <property type="evidence" value="ECO:0007669"/>
    <property type="project" value="UniProtKB-KW"/>
</dbReference>
<gene>
    <name evidence="7" type="ordered locus">P9211_15451</name>
</gene>
<keyword evidence="8" id="KW-1185">Reference proteome</keyword>
<dbReference type="InterPro" id="IPR001478">
    <property type="entry name" value="PDZ"/>
</dbReference>
<reference evidence="7 8" key="1">
    <citation type="journal article" date="2007" name="PLoS Genet.">
        <title>Patterns and implications of gene gain and loss in the evolution of Prochlorococcus.</title>
        <authorList>
            <person name="Kettler G.C."/>
            <person name="Martiny A.C."/>
            <person name="Huang K."/>
            <person name="Zucker J."/>
            <person name="Coleman M.L."/>
            <person name="Rodrigue S."/>
            <person name="Chen F."/>
            <person name="Lapidus A."/>
            <person name="Ferriera S."/>
            <person name="Johnson J."/>
            <person name="Steglich C."/>
            <person name="Church G.M."/>
            <person name="Richardson P."/>
            <person name="Chisholm S.W."/>
        </authorList>
    </citation>
    <scope>NUCLEOTIDE SEQUENCE [LARGE SCALE GENOMIC DNA]</scope>
    <source>
        <strain evidence="8">MIT 9211</strain>
    </source>
</reference>
<feature type="domain" description="PDZ" evidence="6">
    <location>
        <begin position="49"/>
        <end position="116"/>
    </location>
</feature>
<dbReference type="FunFam" id="2.30.42.10:FF:000063">
    <property type="entry name" value="Peptidase, S41 family"/>
    <property type="match status" value="1"/>
</dbReference>
<dbReference type="HOGENOM" id="CLU_1473951_0_0_3"/>
<dbReference type="PANTHER" id="PTHR32060:SF22">
    <property type="entry name" value="CARBOXYL-TERMINAL-PROCESSING PEPTIDASE 3, CHLOROPLASTIC"/>
    <property type="match status" value="1"/>
</dbReference>
<evidence type="ECO:0000256" key="5">
    <source>
        <dbReference type="SAM" id="SignalP"/>
    </source>
</evidence>
<keyword evidence="5" id="KW-0732">Signal</keyword>
<proteinExistence type="inferred from homology"/>
<evidence type="ECO:0000256" key="4">
    <source>
        <dbReference type="ARBA" id="ARBA00022825"/>
    </source>
</evidence>
<dbReference type="OrthoDB" id="539893at2"/>
<keyword evidence="2" id="KW-0645">Protease</keyword>
<evidence type="ECO:0000313" key="8">
    <source>
        <dbReference type="Proteomes" id="UP000000788"/>
    </source>
</evidence>
<keyword evidence="3" id="KW-0378">Hydrolase</keyword>
<accession>A9BCB4</accession>
<comment type="similarity">
    <text evidence="1">Belongs to the peptidase S41A family.</text>
</comment>
<feature type="chain" id="PRO_5002735437" description="PDZ domain-containing protein" evidence="5">
    <location>
        <begin position="24"/>
        <end position="196"/>
    </location>
</feature>
<evidence type="ECO:0000256" key="3">
    <source>
        <dbReference type="ARBA" id="ARBA00022801"/>
    </source>
</evidence>
<dbReference type="KEGG" id="pmj:P9211_15451"/>